<dbReference type="Proteomes" id="UP000475214">
    <property type="component" value="Unassembled WGS sequence"/>
</dbReference>
<dbReference type="RefSeq" id="WP_163734630.1">
    <property type="nucleotide sequence ID" value="NZ_JAAGOA010000004.1"/>
</dbReference>
<reference evidence="3 4" key="1">
    <citation type="submission" date="2020-02" db="EMBL/GenBank/DDBJ databases">
        <authorList>
            <person name="Li X.-J."/>
            <person name="Han X.-M."/>
        </authorList>
    </citation>
    <scope>NUCLEOTIDE SEQUENCE [LARGE SCALE GENOMIC DNA]</scope>
    <source>
        <strain evidence="3 4">CCTCC AB 2017055</strain>
    </source>
</reference>
<dbReference type="AlphaFoldDB" id="A0A6L9S557"/>
<comment type="caution">
    <text evidence="3">The sequence shown here is derived from an EMBL/GenBank/DDBJ whole genome shotgun (WGS) entry which is preliminary data.</text>
</comment>
<evidence type="ECO:0000256" key="1">
    <source>
        <dbReference type="ARBA" id="ARBA00038310"/>
    </source>
</evidence>
<organism evidence="3 4">
    <name type="scientific">Phytoactinopolyspora halotolerans</name>
    <dbReference type="NCBI Taxonomy" id="1981512"/>
    <lineage>
        <taxon>Bacteria</taxon>
        <taxon>Bacillati</taxon>
        <taxon>Actinomycetota</taxon>
        <taxon>Actinomycetes</taxon>
        <taxon>Jiangellales</taxon>
        <taxon>Jiangellaceae</taxon>
        <taxon>Phytoactinopolyspora</taxon>
    </lineage>
</organism>
<evidence type="ECO:0000313" key="3">
    <source>
        <dbReference type="EMBL" id="NED99870.1"/>
    </source>
</evidence>
<evidence type="ECO:0000259" key="2">
    <source>
        <dbReference type="Pfam" id="PF04909"/>
    </source>
</evidence>
<name>A0A6L9S557_9ACTN</name>
<dbReference type="InterPro" id="IPR006680">
    <property type="entry name" value="Amidohydro-rel"/>
</dbReference>
<dbReference type="EMBL" id="JAAGOA010000004">
    <property type="protein sequence ID" value="NED99870.1"/>
    <property type="molecule type" value="Genomic_DNA"/>
</dbReference>
<proteinExistence type="inferred from homology"/>
<dbReference type="InterPro" id="IPR032466">
    <property type="entry name" value="Metal_Hydrolase"/>
</dbReference>
<protein>
    <submittedName>
        <fullName evidence="3">Amidohydrolase family protein</fullName>
    </submittedName>
</protein>
<dbReference type="GO" id="GO:0016787">
    <property type="term" value="F:hydrolase activity"/>
    <property type="evidence" value="ECO:0007669"/>
    <property type="project" value="UniProtKB-KW"/>
</dbReference>
<dbReference type="PANTHER" id="PTHR43569:SF2">
    <property type="entry name" value="AMIDOHYDROLASE-RELATED DOMAIN-CONTAINING PROTEIN"/>
    <property type="match status" value="1"/>
</dbReference>
<feature type="domain" description="Amidohydrolase-related" evidence="2">
    <location>
        <begin position="4"/>
        <end position="281"/>
    </location>
</feature>
<accession>A0A6L9S557</accession>
<dbReference type="Gene3D" id="3.20.20.140">
    <property type="entry name" value="Metal-dependent hydrolases"/>
    <property type="match status" value="1"/>
</dbReference>
<keyword evidence="4" id="KW-1185">Reference proteome</keyword>
<gene>
    <name evidence="3" type="ORF">G1H10_06785</name>
</gene>
<dbReference type="SUPFAM" id="SSF51556">
    <property type="entry name" value="Metallo-dependent hydrolases"/>
    <property type="match status" value="1"/>
</dbReference>
<comment type="similarity">
    <text evidence="1">Belongs to the metallo-dependent hydrolases superfamily.</text>
</comment>
<dbReference type="Pfam" id="PF04909">
    <property type="entry name" value="Amidohydro_2"/>
    <property type="match status" value="1"/>
</dbReference>
<dbReference type="PANTHER" id="PTHR43569">
    <property type="entry name" value="AMIDOHYDROLASE"/>
    <property type="match status" value="1"/>
</dbReference>
<evidence type="ECO:0000313" key="4">
    <source>
        <dbReference type="Proteomes" id="UP000475214"/>
    </source>
</evidence>
<sequence length="284" mass="31649">MTVVDAHHHLWDPAVRRYPFLQPASMAPIRRRYGLDELRQRCAESGIDHTVLVQTVAEVDETEEFLRTADESDGLIAGVVGWVDLTDSAVASTIARLREGPGGHLMVGVRHPVQDEEDPEWLLKPDVLAGLRAVAEAGLVYDLLVRADQLPMATAAVRAVPEGRYVLDHAAKPHIAAGERYPWVTQIAELAALPQVACKLSGLVTEADWESWTHRDLEPYARTVFDVFTPERTMFGTDWPVCEVAAEHHRVVETARHLVDSFATGASERVFGQTALEHYRLRVR</sequence>
<keyword evidence="3" id="KW-0378">Hydrolase</keyword>
<dbReference type="InterPro" id="IPR052350">
    <property type="entry name" value="Metallo-dep_Lactonases"/>
</dbReference>